<dbReference type="GO" id="GO:0006313">
    <property type="term" value="P:DNA transposition"/>
    <property type="evidence" value="ECO:0007669"/>
    <property type="project" value="InterPro"/>
</dbReference>
<dbReference type="Proteomes" id="UP000562124">
    <property type="component" value="Unassembled WGS sequence"/>
</dbReference>
<organism evidence="3 4">
    <name type="scientific">Cellulomonas fimi</name>
    <dbReference type="NCBI Taxonomy" id="1708"/>
    <lineage>
        <taxon>Bacteria</taxon>
        <taxon>Bacillati</taxon>
        <taxon>Actinomycetota</taxon>
        <taxon>Actinomycetes</taxon>
        <taxon>Micrococcales</taxon>
        <taxon>Cellulomonadaceae</taxon>
        <taxon>Cellulomonas</taxon>
    </lineage>
</organism>
<dbReference type="AlphaFoldDB" id="A0A7Y0M0A9"/>
<dbReference type="GO" id="GO:0003677">
    <property type="term" value="F:DNA binding"/>
    <property type="evidence" value="ECO:0007669"/>
    <property type="project" value="InterPro"/>
</dbReference>
<evidence type="ECO:0000256" key="1">
    <source>
        <dbReference type="SAM" id="MobiDB-lite"/>
    </source>
</evidence>
<accession>A0A7Y0M0A9</accession>
<feature type="compositionally biased region" description="Basic and acidic residues" evidence="1">
    <location>
        <begin position="297"/>
        <end position="313"/>
    </location>
</feature>
<sequence>MAGLKGHDYATGGKPDIAWDDPGARDLLVSALVTDALTVLEQLAGVDLDPGQGEAVALLALVAGQDVEPAQGSDGTDRRWRIARKVAQDRVISTVDPQARHAHKSREKKQDGFKAHVVVEPDTGLITAAALTMAAGADNSDAARGIELLDADTTITDDPDVQVLADSAYGSGDMLAAVETAGRVALIKPMPIQRPVPGGLTIDNFTVDHTARTVTCPAGATRPVSAKGRVNFGAVCALSAPCGHGARPPLGDESSSSASTTRSGANTASEPALPPPPPHGRTVHRLAHPRCPPRPLPRGDEERRLVDTARRLDQPAYTPTPGTATRPRELGHDLTRPPRRRP</sequence>
<feature type="domain" description="Transposase IS4-like" evidence="2">
    <location>
        <begin position="96"/>
        <end position="189"/>
    </location>
</feature>
<keyword evidence="4" id="KW-1185">Reference proteome</keyword>
<proteinExistence type="predicted"/>
<feature type="compositionally biased region" description="Basic and acidic residues" evidence="1">
    <location>
        <begin position="326"/>
        <end position="336"/>
    </location>
</feature>
<name>A0A7Y0M0A9_CELFI</name>
<gene>
    <name evidence="3" type="ORF">HIR71_14845</name>
</gene>
<evidence type="ECO:0000313" key="3">
    <source>
        <dbReference type="EMBL" id="NMR21477.1"/>
    </source>
</evidence>
<comment type="caution">
    <text evidence="3">The sequence shown here is derived from an EMBL/GenBank/DDBJ whole genome shotgun (WGS) entry which is preliminary data.</text>
</comment>
<evidence type="ECO:0000259" key="2">
    <source>
        <dbReference type="Pfam" id="PF01609"/>
    </source>
</evidence>
<feature type="region of interest" description="Disordered" evidence="1">
    <location>
        <begin position="247"/>
        <end position="342"/>
    </location>
</feature>
<evidence type="ECO:0000313" key="4">
    <source>
        <dbReference type="Proteomes" id="UP000562124"/>
    </source>
</evidence>
<dbReference type="EMBL" id="JABCJJ010000037">
    <property type="protein sequence ID" value="NMR21477.1"/>
    <property type="molecule type" value="Genomic_DNA"/>
</dbReference>
<dbReference type="InterPro" id="IPR002559">
    <property type="entry name" value="Transposase_11"/>
</dbReference>
<protein>
    <submittedName>
        <fullName evidence="3">Transposase</fullName>
    </submittedName>
</protein>
<reference evidence="3 4" key="1">
    <citation type="submission" date="2020-04" db="EMBL/GenBank/DDBJ databases">
        <title>Sequencing and Assembly of C. fimi.</title>
        <authorList>
            <person name="Ramsey A.R."/>
        </authorList>
    </citation>
    <scope>NUCLEOTIDE SEQUENCE [LARGE SCALE GENOMIC DNA]</scope>
    <source>
        <strain evidence="3 4">SB</strain>
    </source>
</reference>
<dbReference type="Pfam" id="PF01609">
    <property type="entry name" value="DDE_Tnp_1"/>
    <property type="match status" value="1"/>
</dbReference>
<feature type="compositionally biased region" description="Low complexity" evidence="1">
    <location>
        <begin position="254"/>
        <end position="269"/>
    </location>
</feature>
<dbReference type="GO" id="GO:0004803">
    <property type="term" value="F:transposase activity"/>
    <property type="evidence" value="ECO:0007669"/>
    <property type="project" value="InterPro"/>
</dbReference>